<dbReference type="InterPro" id="IPR050282">
    <property type="entry name" value="Cycloisomerase_2"/>
</dbReference>
<evidence type="ECO:0000313" key="5">
    <source>
        <dbReference type="Proteomes" id="UP000464954"/>
    </source>
</evidence>
<proteinExistence type="inferred from homology"/>
<evidence type="ECO:0000256" key="3">
    <source>
        <dbReference type="SAM" id="MobiDB-lite"/>
    </source>
</evidence>
<dbReference type="Pfam" id="PF10282">
    <property type="entry name" value="Lactonase"/>
    <property type="match status" value="1"/>
</dbReference>
<evidence type="ECO:0000256" key="2">
    <source>
        <dbReference type="ARBA" id="ARBA00022526"/>
    </source>
</evidence>
<dbReference type="AlphaFoldDB" id="A0A6P1MCW2"/>
<evidence type="ECO:0000313" key="4">
    <source>
        <dbReference type="EMBL" id="QHI70414.1"/>
    </source>
</evidence>
<dbReference type="SUPFAM" id="SSF51004">
    <property type="entry name" value="C-terminal (heme d1) domain of cytochrome cd1-nitrite reductase"/>
    <property type="match status" value="1"/>
</dbReference>
<dbReference type="RefSeq" id="WP_160629591.1">
    <property type="nucleotide sequence ID" value="NZ_CP047593.1"/>
</dbReference>
<dbReference type="InterPro" id="IPR019405">
    <property type="entry name" value="Lactonase_7-beta_prop"/>
</dbReference>
<dbReference type="GO" id="GO:0005829">
    <property type="term" value="C:cytosol"/>
    <property type="evidence" value="ECO:0007669"/>
    <property type="project" value="TreeGrafter"/>
</dbReference>
<keyword evidence="2" id="KW-0313">Glucose metabolism</keyword>
<sequence length="373" mass="39819">MKTNSSCASVLAAGMIANASSSDLFRVYFGTQAKGAQRGIYMALFDAKTGKLEEPVHVSDSIRPGFVVIHPDGQYLYATDAAGSFTGGTSHFVSSYRIEEPSGILTDLNTQAVGTGGPCHISLSPDSRFLLAADYRGACCATLPILENFEIGEPTAVREHSGSGPNPKRQEKAHTHSFNGSPDGKFALAADLGIDQILSYRFDDGDLTLFGETPTAPGAGPRHLVFHPNGQFAYVSMELNGTVSAYEYSDGTLTEIQTCTTLPGNFAGDNTVSEVQITPDGRFLYVGNRGHESLAIFAVDPESGKLTALGHESTRGKHPRHFNIDPSGRFLIAANMHSDNVVVFRIDPETGKLDFTGSEISVPAPSCVQFFSI</sequence>
<dbReference type="GO" id="GO:0017057">
    <property type="term" value="F:6-phosphogluconolactonase activity"/>
    <property type="evidence" value="ECO:0007669"/>
    <property type="project" value="TreeGrafter"/>
</dbReference>
<dbReference type="InterPro" id="IPR015943">
    <property type="entry name" value="WD40/YVTN_repeat-like_dom_sf"/>
</dbReference>
<dbReference type="Proteomes" id="UP000464954">
    <property type="component" value="Chromosome"/>
</dbReference>
<comment type="similarity">
    <text evidence="1">Belongs to the cycloisomerase 2 family.</text>
</comment>
<evidence type="ECO:0000256" key="1">
    <source>
        <dbReference type="ARBA" id="ARBA00005564"/>
    </source>
</evidence>
<keyword evidence="2" id="KW-0119">Carbohydrate metabolism</keyword>
<dbReference type="EMBL" id="CP047593">
    <property type="protein sequence ID" value="QHI70414.1"/>
    <property type="molecule type" value="Genomic_DNA"/>
</dbReference>
<dbReference type="Gene3D" id="2.130.10.10">
    <property type="entry name" value="YVTN repeat-like/Quinoprotein amine dehydrogenase"/>
    <property type="match status" value="1"/>
</dbReference>
<keyword evidence="5" id="KW-1185">Reference proteome</keyword>
<accession>A0A6P1MCW2</accession>
<dbReference type="PANTHER" id="PTHR30344:SF1">
    <property type="entry name" value="6-PHOSPHOGLUCONOLACTONASE"/>
    <property type="match status" value="1"/>
</dbReference>
<protein>
    <submittedName>
        <fullName evidence="4">Beta-propeller fold lactonase family protein</fullName>
    </submittedName>
</protein>
<name>A0A6P1MCW2_9BACT</name>
<dbReference type="GO" id="GO:0006006">
    <property type="term" value="P:glucose metabolic process"/>
    <property type="evidence" value="ECO:0007669"/>
    <property type="project" value="UniProtKB-KW"/>
</dbReference>
<reference evidence="4 5" key="1">
    <citation type="submission" date="2020-01" db="EMBL/GenBank/DDBJ databases">
        <title>Ponticoccus aerotolerans gen. nov., sp. nov., an anaerobic bacterium and proposal of Ponticoccusceae fam. nov., Ponticoccusles ord. nov. and Ponticoccuse classis nov. in the phylum Kiritimatiellaeota.</title>
        <authorList>
            <person name="Zhou L.Y."/>
            <person name="Du Z.J."/>
        </authorList>
    </citation>
    <scope>NUCLEOTIDE SEQUENCE [LARGE SCALE GENOMIC DNA]</scope>
    <source>
        <strain evidence="4 5">S-5007</strain>
    </source>
</reference>
<dbReference type="InterPro" id="IPR011048">
    <property type="entry name" value="Haem_d1_sf"/>
</dbReference>
<gene>
    <name evidence="4" type="ORF">GT409_13530</name>
</gene>
<organism evidence="4 5">
    <name type="scientific">Tichowtungia aerotolerans</name>
    <dbReference type="NCBI Taxonomy" id="2697043"/>
    <lineage>
        <taxon>Bacteria</taxon>
        <taxon>Pseudomonadati</taxon>
        <taxon>Kiritimatiellota</taxon>
        <taxon>Tichowtungiia</taxon>
        <taxon>Tichowtungiales</taxon>
        <taxon>Tichowtungiaceae</taxon>
        <taxon>Tichowtungia</taxon>
    </lineage>
</organism>
<dbReference type="PANTHER" id="PTHR30344">
    <property type="entry name" value="6-PHOSPHOGLUCONOLACTONASE-RELATED"/>
    <property type="match status" value="1"/>
</dbReference>
<dbReference type="FunFam" id="2.130.10.10:FF:000306">
    <property type="entry name" value="3-carboxymuconate cyclase"/>
    <property type="match status" value="1"/>
</dbReference>
<dbReference type="KEGG" id="taer:GT409_13530"/>
<feature type="region of interest" description="Disordered" evidence="3">
    <location>
        <begin position="156"/>
        <end position="181"/>
    </location>
</feature>